<organism evidence="1 2">
    <name type="scientific">Opisthorchis viverrini</name>
    <name type="common">Southeast Asian liver fluke</name>
    <dbReference type="NCBI Taxonomy" id="6198"/>
    <lineage>
        <taxon>Eukaryota</taxon>
        <taxon>Metazoa</taxon>
        <taxon>Spiralia</taxon>
        <taxon>Lophotrochozoa</taxon>
        <taxon>Platyhelminthes</taxon>
        <taxon>Trematoda</taxon>
        <taxon>Digenea</taxon>
        <taxon>Opisthorchiida</taxon>
        <taxon>Opisthorchiata</taxon>
        <taxon>Opisthorchiidae</taxon>
        <taxon>Opisthorchis</taxon>
    </lineage>
</organism>
<evidence type="ECO:0000313" key="1">
    <source>
        <dbReference type="EMBL" id="KER23146.1"/>
    </source>
</evidence>
<reference evidence="1 2" key="1">
    <citation type="submission" date="2013-11" db="EMBL/GenBank/DDBJ databases">
        <title>Opisthorchis viverrini - life in the bile duct.</title>
        <authorList>
            <person name="Young N.D."/>
            <person name="Nagarajan N."/>
            <person name="Lin S.J."/>
            <person name="Korhonen P.K."/>
            <person name="Jex A.R."/>
            <person name="Hall R.S."/>
            <person name="Safavi-Hemami H."/>
            <person name="Kaewkong W."/>
            <person name="Bertrand D."/>
            <person name="Gao S."/>
            <person name="Seet Q."/>
            <person name="Wongkham S."/>
            <person name="Teh B.T."/>
            <person name="Wongkham C."/>
            <person name="Intapan P.M."/>
            <person name="Maleewong W."/>
            <person name="Yang X."/>
            <person name="Hu M."/>
            <person name="Wang Z."/>
            <person name="Hofmann A."/>
            <person name="Sternberg P.W."/>
            <person name="Tan P."/>
            <person name="Wang J."/>
            <person name="Gasser R.B."/>
        </authorList>
    </citation>
    <scope>NUCLEOTIDE SEQUENCE [LARGE SCALE GENOMIC DNA]</scope>
</reference>
<dbReference type="GeneID" id="20323093"/>
<protein>
    <submittedName>
        <fullName evidence="1">Uncharacterized protein</fullName>
    </submittedName>
</protein>
<keyword evidence="2" id="KW-1185">Reference proteome</keyword>
<dbReference type="Proteomes" id="UP000054324">
    <property type="component" value="Unassembled WGS sequence"/>
</dbReference>
<dbReference type="KEGG" id="ovi:T265_08914"/>
<name>A0A074Z7J6_OPIVI</name>
<dbReference type="CTD" id="20323093"/>
<dbReference type="AlphaFoldDB" id="A0A074Z7J6"/>
<dbReference type="RefSeq" id="XP_009173109.1">
    <property type="nucleotide sequence ID" value="XM_009174845.1"/>
</dbReference>
<dbReference type="EMBL" id="KL596863">
    <property type="protein sequence ID" value="KER23146.1"/>
    <property type="molecule type" value="Genomic_DNA"/>
</dbReference>
<accession>A0A074Z7J6</accession>
<proteinExistence type="predicted"/>
<evidence type="ECO:0000313" key="2">
    <source>
        <dbReference type="Proteomes" id="UP000054324"/>
    </source>
</evidence>
<sequence>MCCRREMSSKVYDSSDLYIQPYSDDICESRNLVINNGSADFIRSNYLFDNASFETRPSKKIGSLFNVGGRKNGVRSTVVWGKTNSQVGAFSIARVTVVIMLHGANVTIHPLKDPISRTMLLAAKPSGVE</sequence>
<gene>
    <name evidence="1" type="ORF">T265_08914</name>
</gene>